<sequence>MWCYHASFPYLKKALETLTSIYTWEPYYKDDGKVWDGRRISDEAEFIYNARDCCVTREIWPSVERDARELKTWDGYCRTMSVIPSLLEMQIRGVAINIEEKERLQKTFEEKVLKAERTLVEATGQQWNLNSSPQMIRLLYGYLGLPMQYNHKTKKPTTDKDALNRLRKNNPDNRILKAVVDHRKFAKLASTYASMKVESDNRIRTSYSFISTYRLSSSESIFGGGGNLQNIPVRTEEGRLIRKLFIPDEGKILLASDLSQAEARVVAWLSNDTRLIEAFLAGEDVHWLNAQMIFQIPNNPEYMPKVKWRDPFTNFEHPLKFYRDLAKTIVYAASYGMGYIMLQTILIREEVYLKADLCKKLLYQYKANNPMLTSWQRATNEEIRATRTLISPAPFNRKRVFRGRLSDGLFRSALAFRPQSVVGEILETAIEDLHEHSNVFEPLLNVHDEVVGQCTLENIDLAMREVKGAMETPLQINGRELIIPCDFKSGPNWGSLKKIN</sequence>
<dbReference type="SMART" id="SM00482">
    <property type="entry name" value="POLAc"/>
    <property type="match status" value="1"/>
</dbReference>
<gene>
    <name evidence="2" type="ORF">TM448A00204_0041</name>
    <name evidence="3" type="ORF">TM448B00128_0071</name>
</gene>
<evidence type="ECO:0000313" key="2">
    <source>
        <dbReference type="EMBL" id="QJA45296.1"/>
    </source>
</evidence>
<dbReference type="InterPro" id="IPR002298">
    <property type="entry name" value="DNA_polymerase_A"/>
</dbReference>
<dbReference type="Gene3D" id="1.10.150.20">
    <property type="entry name" value="5' to 3' exonuclease, C-terminal subdomain"/>
    <property type="match status" value="1"/>
</dbReference>
<dbReference type="PANTHER" id="PTHR10133:SF62">
    <property type="entry name" value="DNA POLYMERASE THETA"/>
    <property type="match status" value="1"/>
</dbReference>
<dbReference type="Gene3D" id="1.20.1060.10">
    <property type="entry name" value="Taq DNA Polymerase, Chain T, domain 4"/>
    <property type="match status" value="1"/>
</dbReference>
<dbReference type="GO" id="GO:0006261">
    <property type="term" value="P:DNA-templated DNA replication"/>
    <property type="evidence" value="ECO:0007669"/>
    <property type="project" value="InterPro"/>
</dbReference>
<feature type="domain" description="DNA-directed DNA polymerase family A palm" evidence="1">
    <location>
        <begin position="238"/>
        <end position="458"/>
    </location>
</feature>
<organism evidence="2">
    <name type="scientific">viral metagenome</name>
    <dbReference type="NCBI Taxonomy" id="1070528"/>
    <lineage>
        <taxon>unclassified sequences</taxon>
        <taxon>metagenomes</taxon>
        <taxon>organismal metagenomes</taxon>
    </lineage>
</organism>
<proteinExistence type="predicted"/>
<protein>
    <submittedName>
        <fullName evidence="2">Putative DNA polymerase</fullName>
    </submittedName>
</protein>
<dbReference type="SUPFAM" id="SSF56672">
    <property type="entry name" value="DNA/RNA polymerases"/>
    <property type="match status" value="1"/>
</dbReference>
<dbReference type="Gene3D" id="3.30.70.370">
    <property type="match status" value="1"/>
</dbReference>
<evidence type="ECO:0000313" key="3">
    <source>
        <dbReference type="EMBL" id="QJH93696.1"/>
    </source>
</evidence>
<dbReference type="GO" id="GO:0003677">
    <property type="term" value="F:DNA binding"/>
    <property type="evidence" value="ECO:0007669"/>
    <property type="project" value="InterPro"/>
</dbReference>
<dbReference type="InterPro" id="IPR043502">
    <property type="entry name" value="DNA/RNA_pol_sf"/>
</dbReference>
<dbReference type="EMBL" id="MT144590">
    <property type="protein sequence ID" value="QJH93696.1"/>
    <property type="molecule type" value="Genomic_DNA"/>
</dbReference>
<dbReference type="PRINTS" id="PR00868">
    <property type="entry name" value="DNAPOLI"/>
</dbReference>
<dbReference type="InterPro" id="IPR001098">
    <property type="entry name" value="DNA-dir_DNA_pol_A_palm_dom"/>
</dbReference>
<dbReference type="GO" id="GO:0003887">
    <property type="term" value="F:DNA-directed DNA polymerase activity"/>
    <property type="evidence" value="ECO:0007669"/>
    <property type="project" value="InterPro"/>
</dbReference>
<dbReference type="AlphaFoldDB" id="A0A6H1ZBK9"/>
<accession>A0A6H1ZBK9</accession>
<dbReference type="GO" id="GO:0006302">
    <property type="term" value="P:double-strand break repair"/>
    <property type="evidence" value="ECO:0007669"/>
    <property type="project" value="TreeGrafter"/>
</dbReference>
<dbReference type="EMBL" id="MT143988">
    <property type="protein sequence ID" value="QJA45296.1"/>
    <property type="molecule type" value="Genomic_DNA"/>
</dbReference>
<reference evidence="2" key="1">
    <citation type="submission" date="2020-03" db="EMBL/GenBank/DDBJ databases">
        <title>The deep terrestrial virosphere.</title>
        <authorList>
            <person name="Holmfeldt K."/>
            <person name="Nilsson E."/>
            <person name="Simone D."/>
            <person name="Lopez-Fernandez M."/>
            <person name="Wu X."/>
            <person name="de Brujin I."/>
            <person name="Lundin D."/>
            <person name="Andersson A."/>
            <person name="Bertilsson S."/>
            <person name="Dopson M."/>
        </authorList>
    </citation>
    <scope>NUCLEOTIDE SEQUENCE</scope>
    <source>
        <strain evidence="2">TM448A00204</strain>
        <strain evidence="3">TM448B00128</strain>
    </source>
</reference>
<name>A0A6H1ZBK9_9ZZZZ</name>
<dbReference type="Pfam" id="PF00476">
    <property type="entry name" value="DNA_pol_A"/>
    <property type="match status" value="1"/>
</dbReference>
<evidence type="ECO:0000259" key="1">
    <source>
        <dbReference type="SMART" id="SM00482"/>
    </source>
</evidence>
<dbReference type="PANTHER" id="PTHR10133">
    <property type="entry name" value="DNA POLYMERASE I"/>
    <property type="match status" value="1"/>
</dbReference>